<dbReference type="Proteomes" id="UP000054166">
    <property type="component" value="Unassembled WGS sequence"/>
</dbReference>
<name>A0A0C3BCG5_PILCF</name>
<dbReference type="OrthoDB" id="2554293at2759"/>
<dbReference type="STRING" id="765440.A0A0C3BCG5"/>
<gene>
    <name evidence="2" type="ORF">PILCRDRAFT_819030</name>
</gene>
<dbReference type="AlphaFoldDB" id="A0A0C3BCG5"/>
<proteinExistence type="predicted"/>
<reference evidence="3" key="2">
    <citation type="submission" date="2015-01" db="EMBL/GenBank/DDBJ databases">
        <title>Evolutionary Origins and Diversification of the Mycorrhizal Mutualists.</title>
        <authorList>
            <consortium name="DOE Joint Genome Institute"/>
            <consortium name="Mycorrhizal Genomics Consortium"/>
            <person name="Kohler A."/>
            <person name="Kuo A."/>
            <person name="Nagy L.G."/>
            <person name="Floudas D."/>
            <person name="Copeland A."/>
            <person name="Barry K.W."/>
            <person name="Cichocki N."/>
            <person name="Veneault-Fourrey C."/>
            <person name="LaButti K."/>
            <person name="Lindquist E.A."/>
            <person name="Lipzen A."/>
            <person name="Lundell T."/>
            <person name="Morin E."/>
            <person name="Murat C."/>
            <person name="Riley R."/>
            <person name="Ohm R."/>
            <person name="Sun H."/>
            <person name="Tunlid A."/>
            <person name="Henrissat B."/>
            <person name="Grigoriev I.V."/>
            <person name="Hibbett D.S."/>
            <person name="Martin F."/>
        </authorList>
    </citation>
    <scope>NUCLEOTIDE SEQUENCE [LARGE SCALE GENOMIC DNA]</scope>
    <source>
        <strain evidence="3">F 1598</strain>
    </source>
</reference>
<evidence type="ECO:0000313" key="2">
    <source>
        <dbReference type="EMBL" id="KIM84003.1"/>
    </source>
</evidence>
<reference evidence="2 3" key="1">
    <citation type="submission" date="2014-04" db="EMBL/GenBank/DDBJ databases">
        <authorList>
            <consortium name="DOE Joint Genome Institute"/>
            <person name="Kuo A."/>
            <person name="Tarkka M."/>
            <person name="Buscot F."/>
            <person name="Kohler A."/>
            <person name="Nagy L.G."/>
            <person name="Floudas D."/>
            <person name="Copeland A."/>
            <person name="Barry K.W."/>
            <person name="Cichocki N."/>
            <person name="Veneault-Fourrey C."/>
            <person name="LaButti K."/>
            <person name="Lindquist E.A."/>
            <person name="Lipzen A."/>
            <person name="Lundell T."/>
            <person name="Morin E."/>
            <person name="Murat C."/>
            <person name="Sun H."/>
            <person name="Tunlid A."/>
            <person name="Henrissat B."/>
            <person name="Grigoriev I.V."/>
            <person name="Hibbett D.S."/>
            <person name="Martin F."/>
            <person name="Nordberg H.P."/>
            <person name="Cantor M.N."/>
            <person name="Hua S.X."/>
        </authorList>
    </citation>
    <scope>NUCLEOTIDE SEQUENCE [LARGE SCALE GENOMIC DNA]</scope>
    <source>
        <strain evidence="2 3">F 1598</strain>
    </source>
</reference>
<dbReference type="HOGENOM" id="CLU_017726_0_0_1"/>
<evidence type="ECO:0000313" key="3">
    <source>
        <dbReference type="Proteomes" id="UP000054166"/>
    </source>
</evidence>
<organism evidence="2 3">
    <name type="scientific">Piloderma croceum (strain F 1598)</name>
    <dbReference type="NCBI Taxonomy" id="765440"/>
    <lineage>
        <taxon>Eukaryota</taxon>
        <taxon>Fungi</taxon>
        <taxon>Dikarya</taxon>
        <taxon>Basidiomycota</taxon>
        <taxon>Agaricomycotina</taxon>
        <taxon>Agaricomycetes</taxon>
        <taxon>Agaricomycetidae</taxon>
        <taxon>Atheliales</taxon>
        <taxon>Atheliaceae</taxon>
        <taxon>Piloderma</taxon>
    </lineage>
</organism>
<dbReference type="Gene3D" id="1.25.40.10">
    <property type="entry name" value="Tetratricopeptide repeat domain"/>
    <property type="match status" value="1"/>
</dbReference>
<evidence type="ECO:0000256" key="1">
    <source>
        <dbReference type="ARBA" id="ARBA00022737"/>
    </source>
</evidence>
<dbReference type="PANTHER" id="PTHR47942">
    <property type="entry name" value="TETRATRICOPEPTIDE REPEAT (TPR)-LIKE SUPERFAMILY PROTEIN-RELATED"/>
    <property type="match status" value="1"/>
</dbReference>
<accession>A0A0C3BCG5</accession>
<keyword evidence="3" id="KW-1185">Reference proteome</keyword>
<sequence length="877" mass="99926">MERRQQVHYFGPSFRKVMSTSVRPDNCMTTSAPSTDAQVSRAAAKAVHISMRTGKIADAYYILNSLQWSPNITPPHKMGLARHINVPHRPFIPLEFGPSVSARLVAHSLLHGLLRVGLTTKAYRLAETLMGGGMKIRPRSLDAIMHGLLAQGATPPGILESHRLDRITKILTSAKVLSLQPRLIEDQSTRYAIRLILRARHHRQRCTSEAYHSIIRYLLQRAEILVASLLFCTLVKDYQLKHTMAARLRGQIRSVDTDGESEQSTADRKADLQSRLKGILWQKGVVDKRLAMSLVESIQKSMLQDPQQDPDEVSLRMTLQALANIAMLLDERRIPFPEVTSIIRALYSCPKSKRRVWIVRNGQPYNVEAYSYFHSVLMRLSSDLPSTVPLRRLGELDPNNSPLPPLDLASYNSLLHYALRHRHDPALAKKVLCHMKDRPRPLEPNIVTYNILIRSGTLLRKNDISEEALALLRRNTGNGQHGIMVTPPTEDTLTEPISDSAKSHETLSHWNVMGSVPTLPSNPLAADGYTLTSYVMHLTSTGRPHVVADILFHVLPELSMIDHPSWGSLSPNEAMALRNSQINSRRNLLRRVASFGPYFFVAILNALRKSGKTGLTERVWFLAKQAERLSWTVDDISPWLLSVHAYTIMLQCYAAEARKGLAARRTTPSEDQQYDWKPLSKQQVRGWAGFIVSRRKILSASPRRSAARQMGRLLYRSMKNGAEAIFKDLVRLKIHANRDLRVPMPDARFFNAALKLFAPKRHPARVQRWQLKRRLRHAQMLYSRSGIISQNADPMVQMIIREMIANGFPVPIGLRKKLVGRMSGLVFQRKHHWPLDRSPFAFPWVRNIFRPYTLPTIKTRGLPVRRRKNRRHRWTLH</sequence>
<dbReference type="PANTHER" id="PTHR47942:SF63">
    <property type="entry name" value="PENTATRICOPEPTIDE REPEAT-CONTAINING PROTEIN"/>
    <property type="match status" value="1"/>
</dbReference>
<dbReference type="InParanoid" id="A0A0C3BCG5"/>
<keyword evidence="1" id="KW-0677">Repeat</keyword>
<protein>
    <submittedName>
        <fullName evidence="2">Uncharacterized protein</fullName>
    </submittedName>
</protein>
<dbReference type="InterPro" id="IPR051222">
    <property type="entry name" value="PPR/CCM1_RNA-binding"/>
</dbReference>
<dbReference type="EMBL" id="KN832989">
    <property type="protein sequence ID" value="KIM84003.1"/>
    <property type="molecule type" value="Genomic_DNA"/>
</dbReference>
<dbReference type="InterPro" id="IPR011990">
    <property type="entry name" value="TPR-like_helical_dom_sf"/>
</dbReference>